<accession>A0A161QN85</accession>
<dbReference type="Proteomes" id="UP000075806">
    <property type="component" value="Unassembled WGS sequence"/>
</dbReference>
<dbReference type="RefSeq" id="WP_061948192.1">
    <property type="nucleotide sequence ID" value="NZ_LTAO01000012.1"/>
</dbReference>
<dbReference type="AlphaFoldDB" id="A0A161QN85"/>
<gene>
    <name evidence="1" type="ORF">AZF04_03270</name>
</gene>
<evidence type="ECO:0000313" key="2">
    <source>
        <dbReference type="Proteomes" id="UP000075806"/>
    </source>
</evidence>
<dbReference type="OrthoDB" id="1683552at2"/>
<dbReference type="EMBL" id="LTAO01000012">
    <property type="protein sequence ID" value="KYG31813.1"/>
    <property type="molecule type" value="Genomic_DNA"/>
</dbReference>
<evidence type="ECO:0000313" key="1">
    <source>
        <dbReference type="EMBL" id="KYG31813.1"/>
    </source>
</evidence>
<sequence length="82" mass="9391">MSICPVCNGFVKVNNICSACSQAELIDYGRISDYEDKYSAYEEIEIKKINNQLSHDAEMKQCAHFLYCPECKKTSMILINEN</sequence>
<protein>
    <submittedName>
        <fullName evidence="1">Uncharacterized protein</fullName>
    </submittedName>
</protein>
<reference evidence="1" key="1">
    <citation type="submission" date="2016-02" db="EMBL/GenBank/DDBJ databases">
        <title>Genome sequence of Bacillus trypoxylicola KCTC 13244(T).</title>
        <authorList>
            <person name="Jeong H."/>
            <person name="Park S.-H."/>
            <person name="Choi S.-K."/>
        </authorList>
    </citation>
    <scope>NUCLEOTIDE SEQUENCE [LARGE SCALE GENOMIC DNA]</scope>
    <source>
        <strain evidence="1">KCTC 13244</strain>
    </source>
</reference>
<dbReference type="STRING" id="519424.AZF04_03270"/>
<organism evidence="1 2">
    <name type="scientific">Alkalihalobacillus trypoxylicola</name>
    <dbReference type="NCBI Taxonomy" id="519424"/>
    <lineage>
        <taxon>Bacteria</taxon>
        <taxon>Bacillati</taxon>
        <taxon>Bacillota</taxon>
        <taxon>Bacilli</taxon>
        <taxon>Bacillales</taxon>
        <taxon>Bacillaceae</taxon>
        <taxon>Alkalihalobacillus</taxon>
    </lineage>
</organism>
<name>A0A161QN85_9BACI</name>
<keyword evidence="2" id="KW-1185">Reference proteome</keyword>
<proteinExistence type="predicted"/>
<comment type="caution">
    <text evidence="1">The sequence shown here is derived from an EMBL/GenBank/DDBJ whole genome shotgun (WGS) entry which is preliminary data.</text>
</comment>